<dbReference type="STRING" id="1122155.SAMN02745158_03117"/>
<dbReference type="Gene3D" id="3.30.565.10">
    <property type="entry name" value="Histidine kinase-like ATPase, C-terminal domain"/>
    <property type="match status" value="1"/>
</dbReference>
<evidence type="ECO:0000256" key="3">
    <source>
        <dbReference type="ARBA" id="ARBA00012438"/>
    </source>
</evidence>
<comment type="catalytic activity">
    <reaction evidence="1">
        <text>ATP + protein L-histidine = ADP + protein N-phospho-L-histidine.</text>
        <dbReference type="EC" id="2.7.13.3"/>
    </reaction>
</comment>
<accession>A0A1M5ABE4</accession>
<keyword evidence="10" id="KW-0067">ATP-binding</keyword>
<evidence type="ECO:0000256" key="5">
    <source>
        <dbReference type="ARBA" id="ARBA00022553"/>
    </source>
</evidence>
<comment type="subcellular location">
    <subcellularLocation>
        <location evidence="2">Cell membrane</location>
        <topology evidence="2">Multi-pass membrane protein</topology>
    </subcellularLocation>
</comment>
<dbReference type="InterPro" id="IPR036890">
    <property type="entry name" value="HATPase_C_sf"/>
</dbReference>
<keyword evidence="18" id="KW-1185">Reference proteome</keyword>
<evidence type="ECO:0000256" key="6">
    <source>
        <dbReference type="ARBA" id="ARBA00022679"/>
    </source>
</evidence>
<dbReference type="Proteomes" id="UP000184245">
    <property type="component" value="Unassembled WGS sequence"/>
</dbReference>
<dbReference type="SUPFAM" id="SSF158472">
    <property type="entry name" value="HAMP domain-like"/>
    <property type="match status" value="1"/>
</dbReference>
<dbReference type="Gene3D" id="1.10.287.130">
    <property type="match status" value="1"/>
</dbReference>
<dbReference type="Pfam" id="PF00672">
    <property type="entry name" value="HAMP"/>
    <property type="match status" value="1"/>
</dbReference>
<dbReference type="Gene3D" id="6.10.340.10">
    <property type="match status" value="1"/>
</dbReference>
<feature type="domain" description="HAMP" evidence="16">
    <location>
        <begin position="187"/>
        <end position="239"/>
    </location>
</feature>
<evidence type="ECO:0000256" key="10">
    <source>
        <dbReference type="ARBA" id="ARBA00022840"/>
    </source>
</evidence>
<evidence type="ECO:0000256" key="7">
    <source>
        <dbReference type="ARBA" id="ARBA00022692"/>
    </source>
</evidence>
<dbReference type="AlphaFoldDB" id="A0A1M5ABE4"/>
<dbReference type="OrthoDB" id="9786919at2"/>
<dbReference type="InterPro" id="IPR003594">
    <property type="entry name" value="HATPase_dom"/>
</dbReference>
<dbReference type="InterPro" id="IPR036097">
    <property type="entry name" value="HisK_dim/P_sf"/>
</dbReference>
<sequence>MKLWKKISILTTGILLLALGICGSFTIVRMGGYSIGQRVFNEGKQMEGVGYAFEQFCKSNELLEMSGTVKASFLDFQFRKCCGKDYALIQNREPVINLTEFQVSDTGILDKLSPWDSNHPDYEIQKLNHRYILLMARPVEGMEETYILTAKDITQVFTGIEKQAVLFGGVYLLVSFLAAAGIGILTRLALRPLYNLEKASLAISRGQYQERVPVTSRDEIQVVGEAFNQMAEQVETQITQLQEITEKQKMLLGSLTHELKTPMTSIMGYADTLLHVKLQEAQREKALSYIYQECCRLERLSGKMMSLTGLYVNDTIHLTLGSVEELFQRVAHVEKEHLREKEIQFSMDCRMEKIPMDSDLMESLLVNLVDNAIKASRPGGSIWMEAKDHKIEVIDEGRGIPPDEVSKVTEAFYMVDKARTKKEGGIGLGLALCKEIAHIHKASLEIESSPGCGTVARILFTDAYNLFTTS</sequence>
<dbReference type="PROSITE" id="PS50109">
    <property type="entry name" value="HIS_KIN"/>
    <property type="match status" value="1"/>
</dbReference>
<dbReference type="GO" id="GO:0000155">
    <property type="term" value="F:phosphorelay sensor kinase activity"/>
    <property type="evidence" value="ECO:0007669"/>
    <property type="project" value="InterPro"/>
</dbReference>
<dbReference type="GO" id="GO:0005886">
    <property type="term" value="C:plasma membrane"/>
    <property type="evidence" value="ECO:0007669"/>
    <property type="project" value="UniProtKB-SubCell"/>
</dbReference>
<evidence type="ECO:0000256" key="13">
    <source>
        <dbReference type="ARBA" id="ARBA00023136"/>
    </source>
</evidence>
<protein>
    <recommendedName>
        <fullName evidence="3">histidine kinase</fullName>
        <ecNumber evidence="3">2.7.13.3</ecNumber>
    </recommendedName>
</protein>
<dbReference type="PRINTS" id="PR00344">
    <property type="entry name" value="BCTRLSENSOR"/>
</dbReference>
<evidence type="ECO:0000256" key="14">
    <source>
        <dbReference type="SAM" id="Phobius"/>
    </source>
</evidence>
<dbReference type="SUPFAM" id="SSF47384">
    <property type="entry name" value="Homodimeric domain of signal transducing histidine kinase"/>
    <property type="match status" value="1"/>
</dbReference>
<keyword evidence="7 14" id="KW-0812">Transmembrane</keyword>
<organism evidence="17 18">
    <name type="scientific">Lactonifactor longoviformis DSM 17459</name>
    <dbReference type="NCBI Taxonomy" id="1122155"/>
    <lineage>
        <taxon>Bacteria</taxon>
        <taxon>Bacillati</taxon>
        <taxon>Bacillota</taxon>
        <taxon>Clostridia</taxon>
        <taxon>Eubacteriales</taxon>
        <taxon>Clostridiaceae</taxon>
        <taxon>Lactonifactor</taxon>
    </lineage>
</organism>
<dbReference type="EC" id="2.7.13.3" evidence="3"/>
<dbReference type="SMART" id="SM00387">
    <property type="entry name" value="HATPase_c"/>
    <property type="match status" value="1"/>
</dbReference>
<feature type="transmembrane region" description="Helical" evidence="14">
    <location>
        <begin position="164"/>
        <end position="190"/>
    </location>
</feature>
<dbReference type="PANTHER" id="PTHR45528">
    <property type="entry name" value="SENSOR HISTIDINE KINASE CPXA"/>
    <property type="match status" value="1"/>
</dbReference>
<dbReference type="CDD" id="cd06225">
    <property type="entry name" value="HAMP"/>
    <property type="match status" value="1"/>
</dbReference>
<evidence type="ECO:0000259" key="15">
    <source>
        <dbReference type="PROSITE" id="PS50109"/>
    </source>
</evidence>
<dbReference type="PANTHER" id="PTHR45528:SF1">
    <property type="entry name" value="SENSOR HISTIDINE KINASE CPXA"/>
    <property type="match status" value="1"/>
</dbReference>
<dbReference type="CDD" id="cd00082">
    <property type="entry name" value="HisKA"/>
    <property type="match status" value="1"/>
</dbReference>
<evidence type="ECO:0000259" key="16">
    <source>
        <dbReference type="PROSITE" id="PS50885"/>
    </source>
</evidence>
<dbReference type="GO" id="GO:0005524">
    <property type="term" value="F:ATP binding"/>
    <property type="evidence" value="ECO:0007669"/>
    <property type="project" value="UniProtKB-KW"/>
</dbReference>
<reference evidence="17 18" key="1">
    <citation type="submission" date="2016-11" db="EMBL/GenBank/DDBJ databases">
        <authorList>
            <person name="Jaros S."/>
            <person name="Januszkiewicz K."/>
            <person name="Wedrychowicz H."/>
        </authorList>
    </citation>
    <scope>NUCLEOTIDE SEQUENCE [LARGE SCALE GENOMIC DNA]</scope>
    <source>
        <strain evidence="17 18">DSM 17459</strain>
    </source>
</reference>
<dbReference type="RefSeq" id="WP_072853382.1">
    <property type="nucleotide sequence ID" value="NZ_FQVI01000019.1"/>
</dbReference>
<dbReference type="SUPFAM" id="SSF55874">
    <property type="entry name" value="ATPase domain of HSP90 chaperone/DNA topoisomerase II/histidine kinase"/>
    <property type="match status" value="1"/>
</dbReference>
<keyword evidence="12" id="KW-0902">Two-component regulatory system</keyword>
<keyword evidence="5" id="KW-0597">Phosphoprotein</keyword>
<keyword evidence="11 14" id="KW-1133">Transmembrane helix</keyword>
<dbReference type="InterPro" id="IPR003661">
    <property type="entry name" value="HisK_dim/P_dom"/>
</dbReference>
<dbReference type="PROSITE" id="PS50885">
    <property type="entry name" value="HAMP"/>
    <property type="match status" value="1"/>
</dbReference>
<dbReference type="InterPro" id="IPR003660">
    <property type="entry name" value="HAMP_dom"/>
</dbReference>
<dbReference type="EMBL" id="FQVI01000019">
    <property type="protein sequence ID" value="SHF27495.1"/>
    <property type="molecule type" value="Genomic_DNA"/>
</dbReference>
<evidence type="ECO:0000256" key="8">
    <source>
        <dbReference type="ARBA" id="ARBA00022741"/>
    </source>
</evidence>
<dbReference type="Pfam" id="PF00512">
    <property type="entry name" value="HisKA"/>
    <property type="match status" value="1"/>
</dbReference>
<keyword evidence="8" id="KW-0547">Nucleotide-binding</keyword>
<evidence type="ECO:0000313" key="17">
    <source>
        <dbReference type="EMBL" id="SHF27495.1"/>
    </source>
</evidence>
<name>A0A1M5ABE4_9CLOT</name>
<evidence type="ECO:0000256" key="12">
    <source>
        <dbReference type="ARBA" id="ARBA00023012"/>
    </source>
</evidence>
<evidence type="ECO:0000256" key="9">
    <source>
        <dbReference type="ARBA" id="ARBA00022777"/>
    </source>
</evidence>
<evidence type="ECO:0000256" key="2">
    <source>
        <dbReference type="ARBA" id="ARBA00004651"/>
    </source>
</evidence>
<proteinExistence type="predicted"/>
<dbReference type="Pfam" id="PF02518">
    <property type="entry name" value="HATPase_c"/>
    <property type="match status" value="1"/>
</dbReference>
<evidence type="ECO:0000256" key="4">
    <source>
        <dbReference type="ARBA" id="ARBA00022475"/>
    </source>
</evidence>
<dbReference type="InterPro" id="IPR005467">
    <property type="entry name" value="His_kinase_dom"/>
</dbReference>
<dbReference type="InterPro" id="IPR004358">
    <property type="entry name" value="Sig_transdc_His_kin-like_C"/>
</dbReference>
<keyword evidence="6" id="KW-0808">Transferase</keyword>
<dbReference type="SMART" id="SM00304">
    <property type="entry name" value="HAMP"/>
    <property type="match status" value="1"/>
</dbReference>
<evidence type="ECO:0000256" key="11">
    <source>
        <dbReference type="ARBA" id="ARBA00022989"/>
    </source>
</evidence>
<keyword evidence="13 14" id="KW-0472">Membrane</keyword>
<evidence type="ECO:0000256" key="1">
    <source>
        <dbReference type="ARBA" id="ARBA00000085"/>
    </source>
</evidence>
<dbReference type="InterPro" id="IPR050398">
    <property type="entry name" value="HssS/ArlS-like"/>
</dbReference>
<feature type="domain" description="Histidine kinase" evidence="15">
    <location>
        <begin position="254"/>
        <end position="464"/>
    </location>
</feature>
<gene>
    <name evidence="17" type="ORF">SAMN02745158_03117</name>
</gene>
<keyword evidence="4" id="KW-1003">Cell membrane</keyword>
<dbReference type="SMART" id="SM00388">
    <property type="entry name" value="HisKA"/>
    <property type="match status" value="1"/>
</dbReference>
<keyword evidence="9 17" id="KW-0418">Kinase</keyword>
<evidence type="ECO:0000313" key="18">
    <source>
        <dbReference type="Proteomes" id="UP000184245"/>
    </source>
</evidence>